<keyword evidence="1" id="KW-1133">Transmembrane helix</keyword>
<evidence type="ECO:0000313" key="3">
    <source>
        <dbReference type="Proteomes" id="UP001488838"/>
    </source>
</evidence>
<evidence type="ECO:0000313" key="2">
    <source>
        <dbReference type="EMBL" id="KAK7806199.1"/>
    </source>
</evidence>
<comment type="caution">
    <text evidence="2">The sequence shown here is derived from an EMBL/GenBank/DDBJ whole genome shotgun (WGS) entry which is preliminary data.</text>
</comment>
<dbReference type="EMBL" id="JBBHLL010000309">
    <property type="protein sequence ID" value="KAK7806199.1"/>
    <property type="molecule type" value="Genomic_DNA"/>
</dbReference>
<evidence type="ECO:0000256" key="1">
    <source>
        <dbReference type="SAM" id="Phobius"/>
    </source>
</evidence>
<dbReference type="Proteomes" id="UP001488838">
    <property type="component" value="Unassembled WGS sequence"/>
</dbReference>
<feature type="transmembrane region" description="Helical" evidence="1">
    <location>
        <begin position="33"/>
        <end position="51"/>
    </location>
</feature>
<sequence>MREQFNWFMYKKHCMTDLLVKVKAKARVNQSFVMLRVTGLVDLIVVFGYGASLHYNPIAQHANDGSRLEEQLRVNGRK</sequence>
<keyword evidence="3" id="KW-1185">Reference proteome</keyword>
<keyword evidence="1" id="KW-0812">Transmembrane</keyword>
<gene>
    <name evidence="2" type="ORF">U0070_017539</name>
</gene>
<protein>
    <submittedName>
        <fullName evidence="2">Uncharacterized protein</fullName>
    </submittedName>
</protein>
<name>A0AAW0HVQ5_MYOGA</name>
<dbReference type="AlphaFoldDB" id="A0AAW0HVQ5"/>
<proteinExistence type="predicted"/>
<keyword evidence="1" id="KW-0472">Membrane</keyword>
<organism evidence="2 3">
    <name type="scientific">Myodes glareolus</name>
    <name type="common">Bank vole</name>
    <name type="synonym">Clethrionomys glareolus</name>
    <dbReference type="NCBI Taxonomy" id="447135"/>
    <lineage>
        <taxon>Eukaryota</taxon>
        <taxon>Metazoa</taxon>
        <taxon>Chordata</taxon>
        <taxon>Craniata</taxon>
        <taxon>Vertebrata</taxon>
        <taxon>Euteleostomi</taxon>
        <taxon>Mammalia</taxon>
        <taxon>Eutheria</taxon>
        <taxon>Euarchontoglires</taxon>
        <taxon>Glires</taxon>
        <taxon>Rodentia</taxon>
        <taxon>Myomorpha</taxon>
        <taxon>Muroidea</taxon>
        <taxon>Cricetidae</taxon>
        <taxon>Arvicolinae</taxon>
        <taxon>Myodes</taxon>
    </lineage>
</organism>
<reference evidence="2 3" key="1">
    <citation type="journal article" date="2023" name="bioRxiv">
        <title>Conserved and derived expression patterns and positive selection on dental genes reveal complex evolutionary context of ever-growing rodent molars.</title>
        <authorList>
            <person name="Calamari Z.T."/>
            <person name="Song A."/>
            <person name="Cohen E."/>
            <person name="Akter M."/>
            <person name="Roy R.D."/>
            <person name="Hallikas O."/>
            <person name="Christensen M.M."/>
            <person name="Li P."/>
            <person name="Marangoni P."/>
            <person name="Jernvall J."/>
            <person name="Klein O.D."/>
        </authorList>
    </citation>
    <scope>NUCLEOTIDE SEQUENCE [LARGE SCALE GENOMIC DNA]</scope>
    <source>
        <strain evidence="2">V071</strain>
    </source>
</reference>
<accession>A0AAW0HVQ5</accession>